<comment type="caution">
    <text evidence="19">The sequence shown here is derived from an EMBL/GenBank/DDBJ whole genome shotgun (WGS) entry which is preliminary data.</text>
</comment>
<dbReference type="PANTHER" id="PTHR48095:SF2">
    <property type="entry name" value="BIOTIN CARBOXYLASE, CHLOROPLASTIC"/>
    <property type="match status" value="1"/>
</dbReference>
<keyword evidence="6 16" id="KW-0436">Ligase</keyword>
<feature type="domain" description="Biotin carboxylation" evidence="18">
    <location>
        <begin position="2"/>
        <end position="447"/>
    </location>
</feature>
<protein>
    <recommendedName>
        <fullName evidence="4 16">Biotin carboxylase</fullName>
        <ecNumber evidence="4 16">6.3.4.14</ecNumber>
    </recommendedName>
    <alternativeName>
        <fullName evidence="16">Acetyl-coenzyme A carboxylase biotin carboxylase subunit A</fullName>
    </alternativeName>
</protein>
<dbReference type="SUPFAM" id="SSF52440">
    <property type="entry name" value="PreATP-grasp domain"/>
    <property type="match status" value="1"/>
</dbReference>
<evidence type="ECO:0000256" key="16">
    <source>
        <dbReference type="RuleBase" id="RU365063"/>
    </source>
</evidence>
<accession>A0A0M1P3L6</accession>
<dbReference type="GO" id="GO:0046872">
    <property type="term" value="F:metal ion binding"/>
    <property type="evidence" value="ECO:0007669"/>
    <property type="project" value="UniProtKB-KW"/>
</dbReference>
<dbReference type="NCBIfam" id="TIGR00514">
    <property type="entry name" value="accC"/>
    <property type="match status" value="1"/>
</dbReference>
<dbReference type="NCBIfam" id="NF006367">
    <property type="entry name" value="PRK08591.1"/>
    <property type="match status" value="1"/>
</dbReference>
<dbReference type="GO" id="GO:2001295">
    <property type="term" value="P:malonyl-CoA biosynthetic process"/>
    <property type="evidence" value="ECO:0007669"/>
    <property type="project" value="UniProtKB-UniPathway"/>
</dbReference>
<dbReference type="SMART" id="SM00878">
    <property type="entry name" value="Biotin_carb_C"/>
    <property type="match status" value="1"/>
</dbReference>
<dbReference type="EC" id="6.3.4.14" evidence="4 16"/>
<keyword evidence="16" id="KW-0443">Lipid metabolism</keyword>
<dbReference type="PROSITE" id="PS00867">
    <property type="entry name" value="CPSASE_2"/>
    <property type="match status" value="1"/>
</dbReference>
<dbReference type="InterPro" id="IPR005481">
    <property type="entry name" value="BC-like_N"/>
</dbReference>
<evidence type="ECO:0000256" key="13">
    <source>
        <dbReference type="ARBA" id="ARBA00023267"/>
    </source>
</evidence>
<dbReference type="UniPathway" id="UPA00655">
    <property type="reaction ID" value="UER00711"/>
</dbReference>
<dbReference type="InterPro" id="IPR016185">
    <property type="entry name" value="PreATP-grasp_dom_sf"/>
</dbReference>
<comment type="function">
    <text evidence="1 16">This protein is a component of the acetyl coenzyme A carboxylase complex; first, biotin carboxylase catalyzes the carboxylation of the carrier protein and then the transcarboxylase transfers the carboxyl group to form malonyl-CoA.</text>
</comment>
<evidence type="ECO:0000256" key="3">
    <source>
        <dbReference type="ARBA" id="ARBA00011750"/>
    </source>
</evidence>
<dbReference type="Gene3D" id="3.30.470.20">
    <property type="entry name" value="ATP-grasp fold, B domain"/>
    <property type="match status" value="1"/>
</dbReference>
<keyword evidence="13 16" id="KW-0092">Biotin</keyword>
<keyword evidence="9 16" id="KW-0276">Fatty acid metabolism</keyword>
<dbReference type="FunFam" id="3.40.50.20:FF:000010">
    <property type="entry name" value="Propionyl-CoA carboxylase subunit alpha"/>
    <property type="match status" value="1"/>
</dbReference>
<dbReference type="EMBL" id="LIUT01000001">
    <property type="protein sequence ID" value="KOR88649.1"/>
    <property type="molecule type" value="Genomic_DNA"/>
</dbReference>
<dbReference type="PATRIC" id="fig|1705565.3.peg.2975"/>
<dbReference type="PANTHER" id="PTHR48095">
    <property type="entry name" value="PYRUVATE CARBOXYLASE SUBUNIT A"/>
    <property type="match status" value="1"/>
</dbReference>
<dbReference type="InterPro" id="IPR011054">
    <property type="entry name" value="Rudment_hybrid_motif"/>
</dbReference>
<feature type="domain" description="ATP-grasp" evidence="17">
    <location>
        <begin position="121"/>
        <end position="318"/>
    </location>
</feature>
<keyword evidence="5 16" id="KW-0444">Lipid biosynthesis</keyword>
<dbReference type="FunFam" id="3.30.1490.20:FF:000018">
    <property type="entry name" value="Biotin carboxylase"/>
    <property type="match status" value="1"/>
</dbReference>
<dbReference type="SUPFAM" id="SSF51246">
    <property type="entry name" value="Rudiment single hybrid motif"/>
    <property type="match status" value="1"/>
</dbReference>
<comment type="subunit">
    <text evidence="3 16">Acetyl-CoA carboxylase is a heterohexamer of biotin carboxyl carrier protein, biotin carboxylase and the two subunits of carboxyl transferase in a 2:2 complex.</text>
</comment>
<evidence type="ECO:0000256" key="6">
    <source>
        <dbReference type="ARBA" id="ARBA00022598"/>
    </source>
</evidence>
<dbReference type="RefSeq" id="WP_054401607.1">
    <property type="nucleotide sequence ID" value="NZ_LIUT01000001.1"/>
</dbReference>
<dbReference type="InterPro" id="IPR005479">
    <property type="entry name" value="CPAse_ATP-bd"/>
</dbReference>
<evidence type="ECO:0000256" key="7">
    <source>
        <dbReference type="ARBA" id="ARBA00022723"/>
    </source>
</evidence>
<dbReference type="InterPro" id="IPR004549">
    <property type="entry name" value="Acetyl_CoA_COase_biotin_COase"/>
</dbReference>
<dbReference type="Proteomes" id="UP000036932">
    <property type="component" value="Unassembled WGS sequence"/>
</dbReference>
<dbReference type="InterPro" id="IPR011764">
    <property type="entry name" value="Biotin_carboxylation_dom"/>
</dbReference>
<keyword evidence="7" id="KW-0479">Metal-binding</keyword>
<dbReference type="Pfam" id="PF02786">
    <property type="entry name" value="CPSase_L_D2"/>
    <property type="match status" value="1"/>
</dbReference>
<evidence type="ECO:0000256" key="4">
    <source>
        <dbReference type="ARBA" id="ARBA00013263"/>
    </source>
</evidence>
<gene>
    <name evidence="19" type="ORF">AM231_05410</name>
</gene>
<reference evidence="20" key="1">
    <citation type="submission" date="2015-08" db="EMBL/GenBank/DDBJ databases">
        <title>Genome sequencing project for genomic taxonomy and phylogenomics of Bacillus-like bacteria.</title>
        <authorList>
            <person name="Liu B."/>
            <person name="Wang J."/>
            <person name="Zhu Y."/>
            <person name="Liu G."/>
            <person name="Chen Q."/>
            <person name="Chen Z."/>
            <person name="Lan J."/>
            <person name="Che J."/>
            <person name="Ge C."/>
            <person name="Shi H."/>
            <person name="Pan Z."/>
            <person name="Liu X."/>
        </authorList>
    </citation>
    <scope>NUCLEOTIDE SEQUENCE [LARGE SCALE GENOMIC DNA]</scope>
    <source>
        <strain evidence="20">FJAT-22460</strain>
    </source>
</reference>
<organism evidence="19 20">
    <name type="scientific">Paenibacillus solani</name>
    <dbReference type="NCBI Taxonomy" id="1705565"/>
    <lineage>
        <taxon>Bacteria</taxon>
        <taxon>Bacillati</taxon>
        <taxon>Bacillota</taxon>
        <taxon>Bacilli</taxon>
        <taxon>Bacillales</taxon>
        <taxon>Paenibacillaceae</taxon>
        <taxon>Paenibacillus</taxon>
    </lineage>
</organism>
<evidence type="ECO:0000256" key="15">
    <source>
        <dbReference type="PROSITE-ProRule" id="PRU00409"/>
    </source>
</evidence>
<dbReference type="GO" id="GO:0005524">
    <property type="term" value="F:ATP binding"/>
    <property type="evidence" value="ECO:0007669"/>
    <property type="project" value="UniProtKB-UniRule"/>
</dbReference>
<evidence type="ECO:0000256" key="5">
    <source>
        <dbReference type="ARBA" id="ARBA00022516"/>
    </source>
</evidence>
<dbReference type="SUPFAM" id="SSF56059">
    <property type="entry name" value="Glutathione synthetase ATP-binding domain-like"/>
    <property type="match status" value="1"/>
</dbReference>
<dbReference type="SMART" id="SM01209">
    <property type="entry name" value="GARS_A"/>
    <property type="match status" value="1"/>
</dbReference>
<evidence type="ECO:0000256" key="9">
    <source>
        <dbReference type="ARBA" id="ARBA00022832"/>
    </source>
</evidence>
<comment type="pathway">
    <text evidence="2 16">Lipid metabolism; malonyl-CoA biosynthesis; malonyl-CoA from acetyl-CoA: step 1/1.</text>
</comment>
<evidence type="ECO:0000256" key="12">
    <source>
        <dbReference type="ARBA" id="ARBA00023160"/>
    </source>
</evidence>
<proteinExistence type="predicted"/>
<keyword evidence="11" id="KW-0460">Magnesium</keyword>
<evidence type="ECO:0000256" key="1">
    <source>
        <dbReference type="ARBA" id="ARBA00003761"/>
    </source>
</evidence>
<dbReference type="InterPro" id="IPR011761">
    <property type="entry name" value="ATP-grasp"/>
</dbReference>
<evidence type="ECO:0000259" key="18">
    <source>
        <dbReference type="PROSITE" id="PS50979"/>
    </source>
</evidence>
<dbReference type="InterPro" id="IPR005482">
    <property type="entry name" value="Biotin_COase_C"/>
</dbReference>
<evidence type="ECO:0000256" key="2">
    <source>
        <dbReference type="ARBA" id="ARBA00004956"/>
    </source>
</evidence>
<dbReference type="PROSITE" id="PS50975">
    <property type="entry name" value="ATP_GRASP"/>
    <property type="match status" value="1"/>
</dbReference>
<dbReference type="Pfam" id="PF00289">
    <property type="entry name" value="Biotin_carb_N"/>
    <property type="match status" value="1"/>
</dbReference>
<dbReference type="GO" id="GO:0006633">
    <property type="term" value="P:fatty acid biosynthetic process"/>
    <property type="evidence" value="ECO:0007669"/>
    <property type="project" value="UniProtKB-KW"/>
</dbReference>
<evidence type="ECO:0000259" key="17">
    <source>
        <dbReference type="PROSITE" id="PS50975"/>
    </source>
</evidence>
<dbReference type="OrthoDB" id="9807469at2"/>
<dbReference type="InterPro" id="IPR051602">
    <property type="entry name" value="ACC_Biotin_Carboxylase"/>
</dbReference>
<comment type="catalytic activity">
    <reaction evidence="14 16">
        <text>N(6)-biotinyl-L-lysyl-[protein] + hydrogencarbonate + ATP = N(6)-carboxybiotinyl-L-lysyl-[protein] + ADP + phosphate + H(+)</text>
        <dbReference type="Rhea" id="RHEA:13501"/>
        <dbReference type="Rhea" id="RHEA-COMP:10505"/>
        <dbReference type="Rhea" id="RHEA-COMP:10506"/>
        <dbReference type="ChEBI" id="CHEBI:15378"/>
        <dbReference type="ChEBI" id="CHEBI:17544"/>
        <dbReference type="ChEBI" id="CHEBI:30616"/>
        <dbReference type="ChEBI" id="CHEBI:43474"/>
        <dbReference type="ChEBI" id="CHEBI:83144"/>
        <dbReference type="ChEBI" id="CHEBI:83145"/>
        <dbReference type="ChEBI" id="CHEBI:456216"/>
        <dbReference type="EC" id="6.3.4.14"/>
    </reaction>
</comment>
<keyword evidence="10 15" id="KW-0067">ATP-binding</keyword>
<name>A0A0M1P3L6_9BACL</name>
<evidence type="ECO:0000256" key="8">
    <source>
        <dbReference type="ARBA" id="ARBA00022741"/>
    </source>
</evidence>
<dbReference type="PROSITE" id="PS50979">
    <property type="entry name" value="BC"/>
    <property type="match status" value="1"/>
</dbReference>
<dbReference type="Pfam" id="PF02785">
    <property type="entry name" value="Biotin_carb_C"/>
    <property type="match status" value="1"/>
</dbReference>
<dbReference type="GO" id="GO:0004075">
    <property type="term" value="F:biotin carboxylase activity"/>
    <property type="evidence" value="ECO:0007669"/>
    <property type="project" value="UniProtKB-EC"/>
</dbReference>
<keyword evidence="12 16" id="KW-0275">Fatty acid biosynthesis</keyword>
<keyword evidence="20" id="KW-1185">Reference proteome</keyword>
<dbReference type="PROSITE" id="PS00866">
    <property type="entry name" value="CPSASE_1"/>
    <property type="match status" value="1"/>
</dbReference>
<keyword evidence="8 15" id="KW-0547">Nucleotide-binding</keyword>
<evidence type="ECO:0000313" key="19">
    <source>
        <dbReference type="EMBL" id="KOR88649.1"/>
    </source>
</evidence>
<evidence type="ECO:0000313" key="20">
    <source>
        <dbReference type="Proteomes" id="UP000036932"/>
    </source>
</evidence>
<sequence>MTFQKILIANRGEIAVRIIRACRELGIATVAVYSEPDRESLHVRLADEAYCIGPTLSKDSYLNITNIISVATLTECDAIHPGYGFLAENADFAEICESCNITFIGPSADAINRMGDKAVAKQTMQDAGVPVIPGSDGLVEDLNEAVMLARDIGYPVIIKATAGGGGKGIRIAEDEETLVKQITNAQQEAQKAFGNAGVYLEKYLTGMKHVEIQIIADKHGNAVHLGERDCSVQRRRQKLVEEAPCPVLSEEVRSRMGEAAVRAAKAVNYSGAGTLEFLLGPDGQFYFMEMNTRIQVEHPVTEMVTGIDLIQEMIHVAEGNPLSFSQEDVVINGWSIECRINAENPDKGFMPAPGTIQFYLPPGGPGVRVDSAAYPGYTISPFYDSMIAKLIVWAPTRDEAVAKMRRALAEFEIEGIHSTIPFHQKLLKHPTFLKGDFDIKFLEENEI</sequence>
<dbReference type="AlphaFoldDB" id="A0A0M1P3L6"/>
<evidence type="ECO:0000256" key="14">
    <source>
        <dbReference type="ARBA" id="ARBA00048600"/>
    </source>
</evidence>
<dbReference type="FunFam" id="3.30.470.20:FF:000028">
    <property type="entry name" value="Methylcrotonoyl-CoA carboxylase subunit alpha, mitochondrial"/>
    <property type="match status" value="1"/>
</dbReference>
<evidence type="ECO:0000256" key="10">
    <source>
        <dbReference type="ARBA" id="ARBA00022840"/>
    </source>
</evidence>
<evidence type="ECO:0000256" key="11">
    <source>
        <dbReference type="ARBA" id="ARBA00022842"/>
    </source>
</evidence>